<dbReference type="Proteomes" id="UP000585474">
    <property type="component" value="Unassembled WGS sequence"/>
</dbReference>
<organism evidence="1 2">
    <name type="scientific">Actinidia rufa</name>
    <dbReference type="NCBI Taxonomy" id="165716"/>
    <lineage>
        <taxon>Eukaryota</taxon>
        <taxon>Viridiplantae</taxon>
        <taxon>Streptophyta</taxon>
        <taxon>Embryophyta</taxon>
        <taxon>Tracheophyta</taxon>
        <taxon>Spermatophyta</taxon>
        <taxon>Magnoliopsida</taxon>
        <taxon>eudicotyledons</taxon>
        <taxon>Gunneridae</taxon>
        <taxon>Pentapetalae</taxon>
        <taxon>asterids</taxon>
        <taxon>Ericales</taxon>
        <taxon>Actinidiaceae</taxon>
        <taxon>Actinidia</taxon>
    </lineage>
</organism>
<name>A0A7J0HFV1_9ERIC</name>
<evidence type="ECO:0000313" key="1">
    <source>
        <dbReference type="EMBL" id="GFZ21938.1"/>
    </source>
</evidence>
<gene>
    <name evidence="1" type="ORF">Acr_29g0011000</name>
</gene>
<keyword evidence="2" id="KW-1185">Reference proteome</keyword>
<accession>A0A7J0HFV1</accession>
<reference evidence="1 2" key="1">
    <citation type="submission" date="2019-07" db="EMBL/GenBank/DDBJ databases">
        <title>De Novo Assembly of kiwifruit Actinidia rufa.</title>
        <authorList>
            <person name="Sugita-Konishi S."/>
            <person name="Sato K."/>
            <person name="Mori E."/>
            <person name="Abe Y."/>
            <person name="Kisaki G."/>
            <person name="Hamano K."/>
            <person name="Suezawa K."/>
            <person name="Otani M."/>
            <person name="Fukuda T."/>
            <person name="Manabe T."/>
            <person name="Gomi K."/>
            <person name="Tabuchi M."/>
            <person name="Akimitsu K."/>
            <person name="Kataoka I."/>
        </authorList>
    </citation>
    <scope>NUCLEOTIDE SEQUENCE [LARGE SCALE GENOMIC DNA]</scope>
    <source>
        <strain evidence="2">cv. Fuchu</strain>
    </source>
</reference>
<dbReference type="AlphaFoldDB" id="A0A7J0HFV1"/>
<dbReference type="EMBL" id="BJWL01000029">
    <property type="protein sequence ID" value="GFZ21938.1"/>
    <property type="molecule type" value="Genomic_DNA"/>
</dbReference>
<proteinExistence type="predicted"/>
<protein>
    <submittedName>
        <fullName evidence="1">Uncharacterized protein</fullName>
    </submittedName>
</protein>
<sequence>MEWVGAMMGSAEHRPKPTLVLPELKLENPGYEHTTMECTWGSNHGHEARNLAVMSIRACSHPGGGGYGGHGYYVDDRHLRFSIMGHLVAVLSRRFSISQWRSHRLLTRPQAVVAV</sequence>
<comment type="caution">
    <text evidence="1">The sequence shown here is derived from an EMBL/GenBank/DDBJ whole genome shotgun (WGS) entry which is preliminary data.</text>
</comment>
<evidence type="ECO:0000313" key="2">
    <source>
        <dbReference type="Proteomes" id="UP000585474"/>
    </source>
</evidence>